<feature type="region of interest" description="Disordered" evidence="9">
    <location>
        <begin position="378"/>
        <end position="466"/>
    </location>
</feature>
<feature type="region of interest" description="Disordered" evidence="9">
    <location>
        <begin position="784"/>
        <end position="813"/>
    </location>
</feature>
<dbReference type="Gene3D" id="2.20.110.10">
    <property type="entry name" value="Histone H3 K4-specific methyltransferase SET7/9 N-terminal domain"/>
    <property type="match status" value="4"/>
</dbReference>
<dbReference type="SMART" id="SM00698">
    <property type="entry name" value="MORN"/>
    <property type="match status" value="9"/>
</dbReference>
<keyword evidence="8" id="KW-0966">Cell projection</keyword>
<dbReference type="EMBL" id="GG662808">
    <property type="protein sequence ID" value="EAR89980.2"/>
    <property type="molecule type" value="Genomic_DNA"/>
</dbReference>
<dbReference type="Proteomes" id="UP000009168">
    <property type="component" value="Unassembled WGS sequence"/>
</dbReference>
<dbReference type="InterPro" id="IPR003409">
    <property type="entry name" value="MORN"/>
</dbReference>
<keyword evidence="7" id="KW-0206">Cytoskeleton</keyword>
<evidence type="ECO:0000256" key="4">
    <source>
        <dbReference type="ARBA" id="ARBA00022737"/>
    </source>
</evidence>
<dbReference type="PANTHER" id="PTHR46613">
    <property type="entry name" value="RADIAL SPOKE HEAD 10 HOMOLOG B-RELATED"/>
    <property type="match status" value="1"/>
</dbReference>
<keyword evidence="3" id="KW-0963">Cytoplasm</keyword>
<name>I7M0P4_TETTS</name>
<proteinExistence type="predicted"/>
<evidence type="ECO:0000313" key="11">
    <source>
        <dbReference type="Proteomes" id="UP000009168"/>
    </source>
</evidence>
<dbReference type="GO" id="GO:0005930">
    <property type="term" value="C:axoneme"/>
    <property type="evidence" value="ECO:0007669"/>
    <property type="project" value="UniProtKB-SubCell"/>
</dbReference>
<keyword evidence="4" id="KW-0677">Repeat</keyword>
<evidence type="ECO:0000256" key="3">
    <source>
        <dbReference type="ARBA" id="ARBA00022490"/>
    </source>
</evidence>
<evidence type="ECO:0000256" key="6">
    <source>
        <dbReference type="ARBA" id="ARBA00023069"/>
    </source>
</evidence>
<evidence type="ECO:0000256" key="2">
    <source>
        <dbReference type="ARBA" id="ARBA00004430"/>
    </source>
</evidence>
<organism evidence="10 11">
    <name type="scientific">Tetrahymena thermophila (strain SB210)</name>
    <dbReference type="NCBI Taxonomy" id="312017"/>
    <lineage>
        <taxon>Eukaryota</taxon>
        <taxon>Sar</taxon>
        <taxon>Alveolata</taxon>
        <taxon>Ciliophora</taxon>
        <taxon>Intramacronucleata</taxon>
        <taxon>Oligohymenophorea</taxon>
        <taxon>Hymenostomatida</taxon>
        <taxon>Tetrahymenina</taxon>
        <taxon>Tetrahymenidae</taxon>
        <taxon>Tetrahymena</taxon>
    </lineage>
</organism>
<feature type="compositionally biased region" description="Basic and acidic residues" evidence="9">
    <location>
        <begin position="912"/>
        <end position="933"/>
    </location>
</feature>
<dbReference type="Pfam" id="PF02493">
    <property type="entry name" value="MORN"/>
    <property type="match status" value="9"/>
</dbReference>
<accession>I7M0P4</accession>
<evidence type="ECO:0000256" key="9">
    <source>
        <dbReference type="SAM" id="MobiDB-lite"/>
    </source>
</evidence>
<dbReference type="KEGG" id="tet:TTHERM_00561720"/>
<dbReference type="GO" id="GO:0031514">
    <property type="term" value="C:motile cilium"/>
    <property type="evidence" value="ECO:0007669"/>
    <property type="project" value="UniProtKB-SubCell"/>
</dbReference>
<evidence type="ECO:0000256" key="5">
    <source>
        <dbReference type="ARBA" id="ARBA00022846"/>
    </source>
</evidence>
<feature type="compositionally biased region" description="Polar residues" evidence="9">
    <location>
        <begin position="312"/>
        <end position="331"/>
    </location>
</feature>
<reference evidence="11" key="1">
    <citation type="journal article" date="2006" name="PLoS Biol.">
        <title>Macronuclear genome sequence of the ciliate Tetrahymena thermophila, a model eukaryote.</title>
        <authorList>
            <person name="Eisen J.A."/>
            <person name="Coyne R.S."/>
            <person name="Wu M."/>
            <person name="Wu D."/>
            <person name="Thiagarajan M."/>
            <person name="Wortman J.R."/>
            <person name="Badger J.H."/>
            <person name="Ren Q."/>
            <person name="Amedeo P."/>
            <person name="Jones K.M."/>
            <person name="Tallon L.J."/>
            <person name="Delcher A.L."/>
            <person name="Salzberg S.L."/>
            <person name="Silva J.C."/>
            <person name="Haas B.J."/>
            <person name="Majoros W.H."/>
            <person name="Farzad M."/>
            <person name="Carlton J.M."/>
            <person name="Smith R.K. Jr."/>
            <person name="Garg J."/>
            <person name="Pearlman R.E."/>
            <person name="Karrer K.M."/>
            <person name="Sun L."/>
            <person name="Manning G."/>
            <person name="Elde N.C."/>
            <person name="Turkewitz A.P."/>
            <person name="Asai D.J."/>
            <person name="Wilkes D.E."/>
            <person name="Wang Y."/>
            <person name="Cai H."/>
            <person name="Collins K."/>
            <person name="Stewart B.A."/>
            <person name="Lee S.R."/>
            <person name="Wilamowska K."/>
            <person name="Weinberg Z."/>
            <person name="Ruzzo W.L."/>
            <person name="Wloga D."/>
            <person name="Gaertig J."/>
            <person name="Frankel J."/>
            <person name="Tsao C.-C."/>
            <person name="Gorovsky M.A."/>
            <person name="Keeling P.J."/>
            <person name="Waller R.F."/>
            <person name="Patron N.J."/>
            <person name="Cherry J.M."/>
            <person name="Stover N.A."/>
            <person name="Krieger C.J."/>
            <person name="del Toro C."/>
            <person name="Ryder H.F."/>
            <person name="Williamson S.C."/>
            <person name="Barbeau R.A."/>
            <person name="Hamilton E.P."/>
            <person name="Orias E."/>
        </authorList>
    </citation>
    <scope>NUCLEOTIDE SEQUENCE [LARGE SCALE GENOMIC DNA]</scope>
    <source>
        <strain evidence="11">SB210</strain>
    </source>
</reference>
<feature type="compositionally biased region" description="Basic residues" evidence="9">
    <location>
        <begin position="796"/>
        <end position="809"/>
    </location>
</feature>
<feature type="compositionally biased region" description="Polar residues" evidence="9">
    <location>
        <begin position="404"/>
        <end position="422"/>
    </location>
</feature>
<dbReference type="STRING" id="312017.I7M0P4"/>
<feature type="compositionally biased region" description="Basic and acidic residues" evidence="9">
    <location>
        <begin position="784"/>
        <end position="793"/>
    </location>
</feature>
<keyword evidence="11" id="KW-1185">Reference proteome</keyword>
<evidence type="ECO:0000256" key="1">
    <source>
        <dbReference type="ARBA" id="ARBA00004230"/>
    </source>
</evidence>
<dbReference type="AlphaFoldDB" id="I7M0P4"/>
<dbReference type="GeneID" id="7834936"/>
<sequence length="953" mass="111494">MQIDLEQESQSLQADNIILPLEYTKLIIDDYETQELIIQDKKSQIYAKSINGQSVLYFKNGDTYQGDIFKGIMHGKGVFKWENGAKYVGTFVYNEIQGEGEYFWPDGSYYKGQVMHGKRHGHGYYETENKKTIYEGEWFAGKRQGKGKIVFSSGASYEGEFFNGIKHGKGIFKYASGNYYEGEYVNDKKEGYGVMYWLDTSEKYFGNWSNNLQNGFGVHIWLENKGEKKMFRNRYEGQWLDGERHGYGVFYYANGSKYEGQWVKNLKEGFAVFTEDNGNIIQGTFKGDKLIQNILDKPLLSLNFDELDKTDLNNSNSQTFSPQTRTNSKKNTSIKKESSPLPKKSILGTSMSKPLIQIQQKSQSVLQTSSASINNILQDNQKQSSSFKPANQTTNETNKDEKQNQINKSILGSEGASNLPTKRSNENNKDQVKDSQQDTKKQTKKDQKKDQQKEDEQKQLQENPYNTLLDYSDLDINFQDAQAVHKNVNTVLLRHNSNLIQWYKDCSQRYESTLGEKSFTMDMQQIWKFLKEIKIFGGSVTQSTINRLFHRGRKNYYSIQASEKELLTELEAIKSLGRFITEEERKDLKLVEFLQAYKKKIKYEKILTPNIFEQDPNQETEEIYYTKVINIHDMSQPILYRHFVDVLVRVAYLRSKIPDQLHLELEKIIEQHIKPFFENKKKSMKTSSKLNEDELQSYFNKATFIKHSCMDNLHKIFDKIKTVNRSSKFGYSDETCLLQGLIKVLKSSEIIKNDADQNFLYFILEQGFDPNLTLGQIDQMIKEREKEREKEQQKVNNKRAQVKASNQRKKTPDFKKMKEEKINILINTELIFSEFIKLILVYTIKHIKDLHTKIDDDILEKKVSQMIEKINKKTINYNDPRLSQTTTKKIWPTSIKDQLKVELAKNRLKKEELEKEKKRKEEERKREQREKAQMELNDFNAPSDIEIDSEDDY</sequence>
<evidence type="ECO:0000256" key="8">
    <source>
        <dbReference type="ARBA" id="ARBA00023273"/>
    </source>
</evidence>
<protein>
    <submittedName>
        <fullName evidence="10">Radial spoke head-like protein</fullName>
    </submittedName>
</protein>
<evidence type="ECO:0000313" key="10">
    <source>
        <dbReference type="EMBL" id="EAR89980.2"/>
    </source>
</evidence>
<dbReference type="PANTHER" id="PTHR46613:SF1">
    <property type="entry name" value="RADIAL SPOKE HEAD 10 HOMOLOG B-RELATED"/>
    <property type="match status" value="1"/>
</dbReference>
<evidence type="ECO:0000256" key="7">
    <source>
        <dbReference type="ARBA" id="ARBA00023212"/>
    </source>
</evidence>
<dbReference type="OMA" id="HIWLENK"/>
<dbReference type="OrthoDB" id="294378at2759"/>
<comment type="subcellular location">
    <subcellularLocation>
        <location evidence="1">Cell projection</location>
        <location evidence="1">Cilium</location>
        <location evidence="1">Flagellum</location>
    </subcellularLocation>
    <subcellularLocation>
        <location evidence="2">Cytoplasm</location>
        <location evidence="2">Cytoskeleton</location>
        <location evidence="2">Cilium axoneme</location>
    </subcellularLocation>
</comment>
<dbReference type="eggNOG" id="KOG0231">
    <property type="taxonomic scope" value="Eukaryota"/>
</dbReference>
<keyword evidence="5" id="KW-0282">Flagellum</keyword>
<feature type="compositionally biased region" description="Polar residues" evidence="9">
    <location>
        <begin position="378"/>
        <end position="396"/>
    </location>
</feature>
<feature type="region of interest" description="Disordered" evidence="9">
    <location>
        <begin position="912"/>
        <end position="953"/>
    </location>
</feature>
<dbReference type="HOGENOM" id="CLU_336937_0_0_1"/>
<dbReference type="InParanoid" id="I7M0P4"/>
<feature type="compositionally biased region" description="Basic and acidic residues" evidence="9">
    <location>
        <begin position="423"/>
        <end position="459"/>
    </location>
</feature>
<dbReference type="SUPFAM" id="SSF82185">
    <property type="entry name" value="Histone H3 K4-specific methyltransferase SET7/9 N-terminal domain"/>
    <property type="match status" value="3"/>
</dbReference>
<keyword evidence="6" id="KW-0969">Cilium</keyword>
<feature type="region of interest" description="Disordered" evidence="9">
    <location>
        <begin position="311"/>
        <end position="348"/>
    </location>
</feature>
<dbReference type="RefSeq" id="XP_001010225.2">
    <property type="nucleotide sequence ID" value="XM_001010225.2"/>
</dbReference>
<gene>
    <name evidence="10" type="ORF">TTHERM_00561720</name>
</gene>